<evidence type="ECO:0000256" key="1">
    <source>
        <dbReference type="ARBA" id="ARBA00007692"/>
    </source>
</evidence>
<keyword evidence="5" id="KW-1185">Reference proteome</keyword>
<protein>
    <recommendedName>
        <fullName evidence="6">Transcription termination factor MTEF18, mitochondrial</fullName>
    </recommendedName>
</protein>
<evidence type="ECO:0008006" key="6">
    <source>
        <dbReference type="Google" id="ProtNLM"/>
    </source>
</evidence>
<dbReference type="EMBL" id="CP136895">
    <property type="protein sequence ID" value="WOL10209.1"/>
    <property type="molecule type" value="Genomic_DNA"/>
</dbReference>
<dbReference type="FunFam" id="1.25.70.10:FF:000017">
    <property type="entry name" value="Transcription termination factor MTEF18, mitochondrial"/>
    <property type="match status" value="1"/>
</dbReference>
<dbReference type="PANTHER" id="PTHR13068">
    <property type="entry name" value="CGI-12 PROTEIN-RELATED"/>
    <property type="match status" value="1"/>
</dbReference>
<sequence length="579" mass="65831">MRFGPPAQVLFSWLLCTLPPKLKNLCYRHRARALEEAQQLLTDYLHSTRALPYAHADYIASHAPFALSALVAQVPFPPDAAPADLEPFLRRFLSFRPINEFDFFFESIGLPPSSFRSAAYSRSIFLSDDAPLLAAVSALVHFGFPWTKLGLLYREQLSIFSSDADHLVDRLRALEGRGFHRVCVIGICLAFPSVLCADADPGGEIDLLLQDLRNVFIDFGLAGCVPEDNVDVFLQVSRKIRVFYDLGSRMGTMGDLMGRNSRIFLELDEAAIAQKLNFFIRLGMETEKVGPFILKCTEVLDYDLENPSIAMPEYLKCLGLDEEEVNLLSRKYGYVMGKNMLGNLPWIMRAMNLHKWFMSRILDGHYHYLSSSFVSATSHDKTLESAFLQGLERVKSLKKEQYLDTKLEFLLSIGFGENKFTIKSLSVINGTKDQLQERFNCLLELGIEYSKLCKMISATPKILNQSKEMLHDKVNFLCNDLGCSLAYLDSFPAFLCFDLENRTKPRYKMLNWLKEHGLLKKPFAPATVLANSERRFMVNLYNVHPAAPKQWLECFSSRCNSDGNERILFLPRPEPKDNA</sequence>
<dbReference type="Pfam" id="PF02536">
    <property type="entry name" value="mTERF"/>
    <property type="match status" value="2"/>
</dbReference>
<evidence type="ECO:0000313" key="4">
    <source>
        <dbReference type="EMBL" id="WOL10209.1"/>
    </source>
</evidence>
<organism evidence="4 5">
    <name type="scientific">Canna indica</name>
    <name type="common">Indian-shot</name>
    <dbReference type="NCBI Taxonomy" id="4628"/>
    <lineage>
        <taxon>Eukaryota</taxon>
        <taxon>Viridiplantae</taxon>
        <taxon>Streptophyta</taxon>
        <taxon>Embryophyta</taxon>
        <taxon>Tracheophyta</taxon>
        <taxon>Spermatophyta</taxon>
        <taxon>Magnoliopsida</taxon>
        <taxon>Liliopsida</taxon>
        <taxon>Zingiberales</taxon>
        <taxon>Cannaceae</taxon>
        <taxon>Canna</taxon>
    </lineage>
</organism>
<dbReference type="SMART" id="SM00733">
    <property type="entry name" value="Mterf"/>
    <property type="match status" value="4"/>
</dbReference>
<comment type="similarity">
    <text evidence="1">Belongs to the mTERF family.</text>
</comment>
<gene>
    <name evidence="4" type="ORF">Cni_G18963</name>
</gene>
<name>A0AAQ3KK74_9LILI</name>
<evidence type="ECO:0000313" key="5">
    <source>
        <dbReference type="Proteomes" id="UP001327560"/>
    </source>
</evidence>
<reference evidence="4 5" key="1">
    <citation type="submission" date="2023-10" db="EMBL/GenBank/DDBJ databases">
        <title>Chromosome-scale genome assembly provides insights into flower coloration mechanisms of Canna indica.</title>
        <authorList>
            <person name="Li C."/>
        </authorList>
    </citation>
    <scope>NUCLEOTIDE SEQUENCE [LARGE SCALE GENOMIC DNA]</scope>
    <source>
        <tissue evidence="4">Flower</tissue>
    </source>
</reference>
<dbReference type="InterPro" id="IPR003690">
    <property type="entry name" value="MTERF"/>
</dbReference>
<evidence type="ECO:0000256" key="2">
    <source>
        <dbReference type="ARBA" id="ARBA00022472"/>
    </source>
</evidence>
<keyword evidence="2" id="KW-0804">Transcription</keyword>
<dbReference type="PANTHER" id="PTHR13068:SF113">
    <property type="entry name" value="TRANSCRIPTION TERMINATION FACTOR MTEF18, MITOCHONDRIAL"/>
    <property type="match status" value="1"/>
</dbReference>
<proteinExistence type="inferred from homology"/>
<dbReference type="GO" id="GO:0003676">
    <property type="term" value="F:nucleic acid binding"/>
    <property type="evidence" value="ECO:0007669"/>
    <property type="project" value="InterPro"/>
</dbReference>
<accession>A0AAQ3KK74</accession>
<dbReference type="GO" id="GO:0006353">
    <property type="term" value="P:DNA-templated transcription termination"/>
    <property type="evidence" value="ECO:0007669"/>
    <property type="project" value="UniProtKB-KW"/>
</dbReference>
<dbReference type="Proteomes" id="UP001327560">
    <property type="component" value="Chromosome 6"/>
</dbReference>
<keyword evidence="2" id="KW-0805">Transcription regulation</keyword>
<dbReference type="AlphaFoldDB" id="A0AAQ3KK74"/>
<dbReference type="InterPro" id="IPR038538">
    <property type="entry name" value="MTERF_sf"/>
</dbReference>
<keyword evidence="2" id="KW-0806">Transcription termination</keyword>
<keyword evidence="3" id="KW-0809">Transit peptide</keyword>
<dbReference type="Gene3D" id="1.25.70.10">
    <property type="entry name" value="Transcription termination factor 3, mitochondrial"/>
    <property type="match status" value="2"/>
</dbReference>
<evidence type="ECO:0000256" key="3">
    <source>
        <dbReference type="ARBA" id="ARBA00022946"/>
    </source>
</evidence>